<reference evidence="1 2" key="1">
    <citation type="submission" date="2020-02" db="EMBL/GenBank/DDBJ databases">
        <authorList>
            <person name="Ma Q."/>
            <person name="Huang Y."/>
            <person name="Song X."/>
            <person name="Pei D."/>
        </authorList>
    </citation>
    <scope>NUCLEOTIDE SEQUENCE [LARGE SCALE GENOMIC DNA]</scope>
    <source>
        <strain evidence="1">Sxm20200214</strain>
        <tissue evidence="1">Leaf</tissue>
    </source>
</reference>
<organism evidence="1 2">
    <name type="scientific">Brassica carinata</name>
    <name type="common">Ethiopian mustard</name>
    <name type="synonym">Abyssinian cabbage</name>
    <dbReference type="NCBI Taxonomy" id="52824"/>
    <lineage>
        <taxon>Eukaryota</taxon>
        <taxon>Viridiplantae</taxon>
        <taxon>Streptophyta</taxon>
        <taxon>Embryophyta</taxon>
        <taxon>Tracheophyta</taxon>
        <taxon>Spermatophyta</taxon>
        <taxon>Magnoliopsida</taxon>
        <taxon>eudicotyledons</taxon>
        <taxon>Gunneridae</taxon>
        <taxon>Pentapetalae</taxon>
        <taxon>rosids</taxon>
        <taxon>malvids</taxon>
        <taxon>Brassicales</taxon>
        <taxon>Brassicaceae</taxon>
        <taxon>Brassiceae</taxon>
        <taxon>Brassica</taxon>
    </lineage>
</organism>
<sequence length="70" mass="7841">MCKIIELLAEESFYNLGAFCVLANRGYTLVHEQSVLKICDVTEMVTFVTCQISQDGQFSPFLLRSSMLGT</sequence>
<comment type="caution">
    <text evidence="1">The sequence shown here is derived from an EMBL/GenBank/DDBJ whole genome shotgun (WGS) entry which is preliminary data.</text>
</comment>
<dbReference type="AlphaFoldDB" id="A0A8X7P231"/>
<accession>A0A8X7P231</accession>
<dbReference type="EMBL" id="JAAMPC010000262">
    <property type="protein sequence ID" value="KAG2243125.1"/>
    <property type="molecule type" value="Genomic_DNA"/>
</dbReference>
<name>A0A8X7P231_BRACI</name>
<proteinExistence type="predicted"/>
<dbReference type="Proteomes" id="UP000886595">
    <property type="component" value="Unassembled WGS sequence"/>
</dbReference>
<gene>
    <name evidence="1" type="ORF">Bca52824_095032</name>
</gene>
<protein>
    <submittedName>
        <fullName evidence="1">Uncharacterized protein</fullName>
    </submittedName>
</protein>
<keyword evidence="2" id="KW-1185">Reference proteome</keyword>
<evidence type="ECO:0000313" key="1">
    <source>
        <dbReference type="EMBL" id="KAG2243125.1"/>
    </source>
</evidence>
<evidence type="ECO:0000313" key="2">
    <source>
        <dbReference type="Proteomes" id="UP000886595"/>
    </source>
</evidence>